<comment type="subcellular location">
    <subcellularLocation>
        <location evidence="5">Cytoplasm</location>
    </subcellularLocation>
</comment>
<keyword evidence="3 5" id="KW-0597">Phosphoprotein</keyword>
<reference evidence="7 8" key="1">
    <citation type="submission" date="2010-09" db="EMBL/GenBank/DDBJ databases">
        <authorList>
            <person name="Durkin A.S."/>
            <person name="Madupu R."/>
            <person name="Torralba M."/>
            <person name="Gillis M."/>
            <person name="Methe B."/>
            <person name="Sutton G."/>
            <person name="Nelson K.E."/>
        </authorList>
    </citation>
    <scope>NUCLEOTIDE SEQUENCE [LARGE SCALE GENOMIC DNA]</scope>
    <source>
        <strain evidence="7 8">LactinV 01V1-a</strain>
    </source>
</reference>
<dbReference type="NCBIfam" id="TIGR01688">
    <property type="entry name" value="dltC"/>
    <property type="match status" value="1"/>
</dbReference>
<evidence type="ECO:0000256" key="1">
    <source>
        <dbReference type="ARBA" id="ARBA00022450"/>
    </source>
</evidence>
<evidence type="ECO:0000256" key="5">
    <source>
        <dbReference type="HAMAP-Rule" id="MF_00565"/>
    </source>
</evidence>
<evidence type="ECO:0000313" key="8">
    <source>
        <dbReference type="Proteomes" id="UP000003648"/>
    </source>
</evidence>
<comment type="PTM">
    <text evidence="5">4'-phosphopantetheine is transferred from CoA to a specific serine of apo-DCP.</text>
</comment>
<evidence type="ECO:0000256" key="3">
    <source>
        <dbReference type="ARBA" id="ARBA00022553"/>
    </source>
</evidence>
<organism evidence="7 8">
    <name type="scientific">Lactobacillus iners LactinV 01V1-a</name>
    <dbReference type="NCBI Taxonomy" id="879297"/>
    <lineage>
        <taxon>Bacteria</taxon>
        <taxon>Bacillati</taxon>
        <taxon>Bacillota</taxon>
        <taxon>Bacilli</taxon>
        <taxon>Lactobacillales</taxon>
        <taxon>Lactobacillaceae</taxon>
        <taxon>Lactobacillus</taxon>
    </lineage>
</organism>
<feature type="modified residue" description="O-(pantetheine 4'-phosphoryl)serine" evidence="5">
    <location>
        <position position="35"/>
    </location>
</feature>
<sequence>MDIKQIVLDILNELTGEDLSSRMDDNLFDTGLLDSMATVQLLLELQEQCDVTAPVSEFNRDEWNTVNKIIAKVESLKNEIVKADYCIFLVRLFVPLFY</sequence>
<keyword evidence="1 5" id="KW-0596">Phosphopantetheine</keyword>
<evidence type="ECO:0000256" key="2">
    <source>
        <dbReference type="ARBA" id="ARBA00022490"/>
    </source>
</evidence>
<comment type="caution">
    <text evidence="7">The sequence shown here is derived from an EMBL/GenBank/DDBJ whole genome shotgun (WGS) entry which is preliminary data.</text>
</comment>
<name>E1NSE3_9LACO</name>
<dbReference type="GO" id="GO:0071555">
    <property type="term" value="P:cell wall organization"/>
    <property type="evidence" value="ECO:0007669"/>
    <property type="project" value="UniProtKB-KW"/>
</dbReference>
<comment type="similarity">
    <text evidence="5">Belongs to the DltC family.</text>
</comment>
<dbReference type="GO" id="GO:0016874">
    <property type="term" value="F:ligase activity"/>
    <property type="evidence" value="ECO:0007669"/>
    <property type="project" value="UniProtKB-KW"/>
</dbReference>
<evidence type="ECO:0000259" key="6">
    <source>
        <dbReference type="PROSITE" id="PS50075"/>
    </source>
</evidence>
<evidence type="ECO:0000313" key="7">
    <source>
        <dbReference type="EMBL" id="EFO70997.1"/>
    </source>
</evidence>
<dbReference type="HAMAP" id="MF_00565">
    <property type="entry name" value="DltC"/>
    <property type="match status" value="1"/>
</dbReference>
<keyword evidence="4 5" id="KW-0961">Cell wall biogenesis/degradation</keyword>
<dbReference type="InterPro" id="IPR036736">
    <property type="entry name" value="ACP-like_sf"/>
</dbReference>
<dbReference type="Proteomes" id="UP000003648">
    <property type="component" value="Unassembled WGS sequence"/>
</dbReference>
<dbReference type="InterPro" id="IPR009081">
    <property type="entry name" value="PP-bd_ACP"/>
</dbReference>
<dbReference type="Gene3D" id="1.10.1200.10">
    <property type="entry name" value="ACP-like"/>
    <property type="match status" value="1"/>
</dbReference>
<dbReference type="GO" id="GO:0036370">
    <property type="term" value="F:D-alanyl carrier activity"/>
    <property type="evidence" value="ECO:0007669"/>
    <property type="project" value="UniProtKB-UniRule"/>
</dbReference>
<protein>
    <recommendedName>
        <fullName evidence="5">D-alanyl carrier protein</fullName>
        <shortName evidence="5">DCP</shortName>
    </recommendedName>
    <alternativeName>
        <fullName evidence="5">D-alanine--poly(phosphoribitol) ligase subunit 2</fullName>
    </alternativeName>
</protein>
<proteinExistence type="inferred from homology"/>
<dbReference type="NCBIfam" id="NF003464">
    <property type="entry name" value="PRK05087.1"/>
    <property type="match status" value="1"/>
</dbReference>
<gene>
    <name evidence="5 7" type="primary">dltC</name>
    <name evidence="7" type="ORF">HMPREF9211_1296</name>
</gene>
<dbReference type="InterPro" id="IPR003230">
    <property type="entry name" value="DltC"/>
</dbReference>
<comment type="pathway">
    <text evidence="5">Cell wall biogenesis; lipoteichoic acid biosynthesis.</text>
</comment>
<keyword evidence="7" id="KW-0436">Ligase</keyword>
<keyword evidence="2 5" id="KW-0963">Cytoplasm</keyword>
<comment type="function">
    <text evidence="5">Carrier protein involved in the D-alanylation of lipoteichoic acid (LTA). The loading of thioester-linked D-alanine onto DltC is catalyzed by D-alanine--D-alanyl carrier protein ligase DltA. The DltC-carried D-alanyl group is further transferred to cell membrane phosphatidylglycerol (PG) by forming an ester bond, probably catalyzed by DltD. D-alanylation of LTA plays an important role in modulating the properties of the cell wall in Gram-positive bacteria, influencing the net charge of the cell wall.</text>
</comment>
<dbReference type="PROSITE" id="PS50075">
    <property type="entry name" value="CARRIER"/>
    <property type="match status" value="1"/>
</dbReference>
<dbReference type="GO" id="GO:0005737">
    <property type="term" value="C:cytoplasm"/>
    <property type="evidence" value="ECO:0007669"/>
    <property type="project" value="UniProtKB-SubCell"/>
</dbReference>
<dbReference type="Pfam" id="PF00550">
    <property type="entry name" value="PP-binding"/>
    <property type="match status" value="1"/>
</dbReference>
<accession>E1NSE3</accession>
<dbReference type="GO" id="GO:0070395">
    <property type="term" value="P:lipoteichoic acid biosynthetic process"/>
    <property type="evidence" value="ECO:0007669"/>
    <property type="project" value="UniProtKB-UniRule"/>
</dbReference>
<evidence type="ECO:0000256" key="4">
    <source>
        <dbReference type="ARBA" id="ARBA00023316"/>
    </source>
</evidence>
<dbReference type="SUPFAM" id="SSF47336">
    <property type="entry name" value="ACP-like"/>
    <property type="match status" value="1"/>
</dbReference>
<dbReference type="EMBL" id="AEHQ01000036">
    <property type="protein sequence ID" value="EFO70997.1"/>
    <property type="molecule type" value="Genomic_DNA"/>
</dbReference>
<dbReference type="UniPathway" id="UPA00556"/>
<dbReference type="AlphaFoldDB" id="E1NSE3"/>
<feature type="domain" description="Carrier" evidence="6">
    <location>
        <begin position="1"/>
        <end position="77"/>
    </location>
</feature>